<dbReference type="EMBL" id="CACTIH010000130">
    <property type="protein sequence ID" value="CAA2954928.1"/>
    <property type="molecule type" value="Genomic_DNA"/>
</dbReference>
<dbReference type="Proteomes" id="UP000594638">
    <property type="component" value="Unassembled WGS sequence"/>
</dbReference>
<sequence length="91" mass="10061">MTISSLQERLGDSAIGNNPILCLIAGIIFIHEQDYNEALKHTTARGTMDLYTTLGAQSMKVCKAMVLESENLKFKIDELDAKLHGSHLMPN</sequence>
<reference evidence="1 2" key="1">
    <citation type="submission" date="2019-12" db="EMBL/GenBank/DDBJ databases">
        <authorList>
            <person name="Alioto T."/>
            <person name="Alioto T."/>
            <person name="Gomez Garrido J."/>
        </authorList>
    </citation>
    <scope>NUCLEOTIDE SEQUENCE [LARGE SCALE GENOMIC DNA]</scope>
</reference>
<evidence type="ECO:0000313" key="2">
    <source>
        <dbReference type="Proteomes" id="UP000594638"/>
    </source>
</evidence>
<accession>A0A8S0PRN5</accession>
<dbReference type="Pfam" id="PF04733">
    <property type="entry name" value="Coatomer_E"/>
    <property type="match status" value="1"/>
</dbReference>
<gene>
    <name evidence="1" type="ORF">OLEA9_A097914</name>
</gene>
<protein>
    <submittedName>
        <fullName evidence="1">Coatomer subunit epsilon-1-like</fullName>
    </submittedName>
</protein>
<proteinExistence type="predicted"/>
<dbReference type="AlphaFoldDB" id="A0A8S0PRN5"/>
<evidence type="ECO:0000313" key="1">
    <source>
        <dbReference type="EMBL" id="CAA2954928.1"/>
    </source>
</evidence>
<organism evidence="1 2">
    <name type="scientific">Olea europaea subsp. europaea</name>
    <dbReference type="NCBI Taxonomy" id="158383"/>
    <lineage>
        <taxon>Eukaryota</taxon>
        <taxon>Viridiplantae</taxon>
        <taxon>Streptophyta</taxon>
        <taxon>Embryophyta</taxon>
        <taxon>Tracheophyta</taxon>
        <taxon>Spermatophyta</taxon>
        <taxon>Magnoliopsida</taxon>
        <taxon>eudicotyledons</taxon>
        <taxon>Gunneridae</taxon>
        <taxon>Pentapetalae</taxon>
        <taxon>asterids</taxon>
        <taxon>lamiids</taxon>
        <taxon>Lamiales</taxon>
        <taxon>Oleaceae</taxon>
        <taxon>Oleeae</taxon>
        <taxon>Olea</taxon>
    </lineage>
</organism>
<dbReference type="Gramene" id="OE9A097914T1">
    <property type="protein sequence ID" value="OE9A097914C1"/>
    <property type="gene ID" value="OE9A097914"/>
</dbReference>
<name>A0A8S0PRN5_OLEEU</name>
<dbReference type="OrthoDB" id="310217at2759"/>
<comment type="caution">
    <text evidence="1">The sequence shown here is derived from an EMBL/GenBank/DDBJ whole genome shotgun (WGS) entry which is preliminary data.</text>
</comment>
<keyword evidence="2" id="KW-1185">Reference proteome</keyword>